<dbReference type="AlphaFoldDB" id="A0A0B5FDC1"/>
<dbReference type="SUPFAM" id="SSF142433">
    <property type="entry name" value="CinA-like"/>
    <property type="match status" value="1"/>
</dbReference>
<sequence>MVSEQNLLTQLSIKVGNRLREERLMLATAESCTGGLVAAAITDISGSSEWFERGFVTYSNQAKSEMIGVPAELIEKHGAVSEPVARAMAQGALLNSRAQISLSITGVAGPGGGTPDKPVGMVCFGWTNRVTTIVETKHFKGDRTQVRSQAAQYALRGVIELLDRTDA</sequence>
<reference evidence="2 4" key="1">
    <citation type="submission" date="2018-12" db="EMBL/GenBank/DDBJ databases">
        <title>Whole genome sequence of a Pandoraea apista isolate from a patient with cystic fibrosis.</title>
        <authorList>
            <person name="Kenna D.T."/>
            <person name="Turton J.F."/>
        </authorList>
    </citation>
    <scope>NUCLEOTIDE SEQUENCE [LARGE SCALE GENOMIC DNA]</scope>
    <source>
        <strain evidence="2 4">Pa13324</strain>
    </source>
</reference>
<dbReference type="Pfam" id="PF02464">
    <property type="entry name" value="CinA"/>
    <property type="match status" value="1"/>
</dbReference>
<dbReference type="Gene3D" id="3.90.950.20">
    <property type="entry name" value="CinA-like"/>
    <property type="match status" value="1"/>
</dbReference>
<evidence type="ECO:0000313" key="5">
    <source>
        <dbReference type="Proteomes" id="UP000364291"/>
    </source>
</evidence>
<gene>
    <name evidence="2" type="ORF">EJE83_16720</name>
    <name evidence="3" type="ORF">PAP18089_03343</name>
</gene>
<organism evidence="3 5">
    <name type="scientific">Pandoraea apista</name>
    <dbReference type="NCBI Taxonomy" id="93218"/>
    <lineage>
        <taxon>Bacteria</taxon>
        <taxon>Pseudomonadati</taxon>
        <taxon>Pseudomonadota</taxon>
        <taxon>Betaproteobacteria</taxon>
        <taxon>Burkholderiales</taxon>
        <taxon>Burkholderiaceae</taxon>
        <taxon>Pandoraea</taxon>
    </lineage>
</organism>
<dbReference type="Proteomes" id="UP000270216">
    <property type="component" value="Unassembled WGS sequence"/>
</dbReference>
<dbReference type="EMBL" id="RWHX01000032">
    <property type="protein sequence ID" value="RSK78513.1"/>
    <property type="molecule type" value="Genomic_DNA"/>
</dbReference>
<name>A0A0B5FDC1_9BURK</name>
<keyword evidence="4" id="KW-1185">Reference proteome</keyword>
<dbReference type="NCBIfam" id="TIGR00199">
    <property type="entry name" value="PncC_domain"/>
    <property type="match status" value="1"/>
</dbReference>
<dbReference type="OrthoDB" id="9801454at2"/>
<dbReference type="GeneID" id="47012866"/>
<accession>A0A0B5FDC1</accession>
<reference evidence="3 5" key="2">
    <citation type="submission" date="2019-08" db="EMBL/GenBank/DDBJ databases">
        <authorList>
            <person name="Peeters C."/>
        </authorList>
    </citation>
    <scope>NUCLEOTIDE SEQUENCE [LARGE SCALE GENOMIC DNA]</scope>
    <source>
        <strain evidence="3 5">LMG 18089</strain>
    </source>
</reference>
<dbReference type="STRING" id="93218.XM39_05785"/>
<protein>
    <submittedName>
        <fullName evidence="2">CinA family protein</fullName>
    </submittedName>
    <submittedName>
        <fullName evidence="3">Damage-inducible protein CinA</fullName>
    </submittedName>
</protein>
<dbReference type="EMBL" id="CABPSX010000006">
    <property type="protein sequence ID" value="VVG72349.1"/>
    <property type="molecule type" value="Genomic_DNA"/>
</dbReference>
<evidence type="ECO:0000259" key="1">
    <source>
        <dbReference type="Pfam" id="PF02464"/>
    </source>
</evidence>
<feature type="domain" description="CinA C-terminal" evidence="1">
    <location>
        <begin position="10"/>
        <end position="161"/>
    </location>
</feature>
<dbReference type="InterPro" id="IPR008136">
    <property type="entry name" value="CinA_C"/>
</dbReference>
<dbReference type="RefSeq" id="WP_042113107.1">
    <property type="nucleotide sequence ID" value="NZ_CABPSX010000006.1"/>
</dbReference>
<dbReference type="Proteomes" id="UP000364291">
    <property type="component" value="Unassembled WGS sequence"/>
</dbReference>
<dbReference type="InterPro" id="IPR036653">
    <property type="entry name" value="CinA-like_C"/>
</dbReference>
<evidence type="ECO:0000313" key="3">
    <source>
        <dbReference type="EMBL" id="VVG72349.1"/>
    </source>
</evidence>
<evidence type="ECO:0000313" key="4">
    <source>
        <dbReference type="Proteomes" id="UP000270216"/>
    </source>
</evidence>
<proteinExistence type="predicted"/>
<evidence type="ECO:0000313" key="2">
    <source>
        <dbReference type="EMBL" id="RSK78513.1"/>
    </source>
</evidence>
<dbReference type="KEGG" id="papi:SG18_05785"/>